<evidence type="ECO:0000313" key="2">
    <source>
        <dbReference type="EMBL" id="RRI02741.1"/>
    </source>
</evidence>
<dbReference type="InterPro" id="IPR031594">
    <property type="entry name" value="OFeT_1"/>
</dbReference>
<sequence>MHELTPVLSTVTASFLASFVEVVEAFTIVLAVGVTRGWRPALTGAASALAVLAALVLAFGPLLALVPITLLQFVVGVLLVLFGMRWLRKAILRSAGVIALRDEEAAFSRETDALSRQANDRRAGYLAGVAAFKAVLLEGVEVVFIVIAVGAAHGQTLQAGFGALAAVVLVMLIGLAVHRPLARVPENALKFAVGLMLTSFGVFWTGEGLGAEWPGEDFALLAIFAIIAAASLAMVRWLRNSCAAPAEGIAR</sequence>
<keyword evidence="3" id="KW-1185">Reference proteome</keyword>
<dbReference type="Proteomes" id="UP000273786">
    <property type="component" value="Unassembled WGS sequence"/>
</dbReference>
<organism evidence="2 3">
    <name type="scientific">Mesorhizobium tamadayense</name>
    <dbReference type="NCBI Taxonomy" id="425306"/>
    <lineage>
        <taxon>Bacteria</taxon>
        <taxon>Pseudomonadati</taxon>
        <taxon>Pseudomonadota</taxon>
        <taxon>Alphaproteobacteria</taxon>
        <taxon>Hyphomicrobiales</taxon>
        <taxon>Phyllobacteriaceae</taxon>
        <taxon>Mesorhizobium</taxon>
    </lineage>
</organism>
<dbReference type="OrthoDB" id="571245at2"/>
<dbReference type="RefSeq" id="WP_124998481.1">
    <property type="nucleotide sequence ID" value="NZ_RQXT01000011.1"/>
</dbReference>
<feature type="transmembrane region" description="Helical" evidence="1">
    <location>
        <begin position="41"/>
        <end position="59"/>
    </location>
</feature>
<keyword evidence="1" id="KW-0472">Membrane</keyword>
<reference evidence="2 3" key="1">
    <citation type="submission" date="2018-11" db="EMBL/GenBank/DDBJ databases">
        <title>the genome of Mesorhizobium tamadayense DSM 28320.</title>
        <authorList>
            <person name="Gao J."/>
        </authorList>
    </citation>
    <scope>NUCLEOTIDE SEQUENCE [LARGE SCALE GENOMIC DNA]</scope>
    <source>
        <strain evidence="2 3">DSM 28320</strain>
    </source>
</reference>
<gene>
    <name evidence="2" type="ORF">EH240_12210</name>
</gene>
<evidence type="ECO:0000256" key="1">
    <source>
        <dbReference type="SAM" id="Phobius"/>
    </source>
</evidence>
<accession>A0A3P3FVU7</accession>
<protein>
    <recommendedName>
        <fullName evidence="4">COG4280 domain-containing protein</fullName>
    </recommendedName>
</protein>
<dbReference type="Pfam" id="PF16955">
    <property type="entry name" value="OFeT_1"/>
    <property type="match status" value="1"/>
</dbReference>
<feature type="transmembrane region" description="Helical" evidence="1">
    <location>
        <begin position="12"/>
        <end position="34"/>
    </location>
</feature>
<feature type="transmembrane region" description="Helical" evidence="1">
    <location>
        <begin position="218"/>
        <end position="238"/>
    </location>
</feature>
<evidence type="ECO:0000313" key="3">
    <source>
        <dbReference type="Proteomes" id="UP000273786"/>
    </source>
</evidence>
<dbReference type="AlphaFoldDB" id="A0A3P3FVU7"/>
<feature type="transmembrane region" description="Helical" evidence="1">
    <location>
        <begin position="65"/>
        <end position="84"/>
    </location>
</feature>
<comment type="caution">
    <text evidence="2">The sequence shown here is derived from an EMBL/GenBank/DDBJ whole genome shotgun (WGS) entry which is preliminary data.</text>
</comment>
<evidence type="ECO:0008006" key="4">
    <source>
        <dbReference type="Google" id="ProtNLM"/>
    </source>
</evidence>
<feature type="transmembrane region" description="Helical" evidence="1">
    <location>
        <begin position="157"/>
        <end position="177"/>
    </location>
</feature>
<name>A0A3P3FVU7_9HYPH</name>
<feature type="transmembrane region" description="Helical" evidence="1">
    <location>
        <begin position="189"/>
        <end position="206"/>
    </location>
</feature>
<dbReference type="EMBL" id="RQXT01000011">
    <property type="protein sequence ID" value="RRI02741.1"/>
    <property type="molecule type" value="Genomic_DNA"/>
</dbReference>
<keyword evidence="1" id="KW-0812">Transmembrane</keyword>
<proteinExistence type="predicted"/>
<keyword evidence="1" id="KW-1133">Transmembrane helix</keyword>
<feature type="transmembrane region" description="Helical" evidence="1">
    <location>
        <begin position="125"/>
        <end position="151"/>
    </location>
</feature>